<organism evidence="9 10">
    <name type="scientific">Owenia fusiformis</name>
    <name type="common">Polychaete worm</name>
    <dbReference type="NCBI Taxonomy" id="6347"/>
    <lineage>
        <taxon>Eukaryota</taxon>
        <taxon>Metazoa</taxon>
        <taxon>Spiralia</taxon>
        <taxon>Lophotrochozoa</taxon>
        <taxon>Annelida</taxon>
        <taxon>Polychaeta</taxon>
        <taxon>Sedentaria</taxon>
        <taxon>Canalipalpata</taxon>
        <taxon>Sabellida</taxon>
        <taxon>Oweniida</taxon>
        <taxon>Oweniidae</taxon>
        <taxon>Owenia</taxon>
    </lineage>
</organism>
<evidence type="ECO:0000256" key="8">
    <source>
        <dbReference type="ARBA" id="ARBA00041958"/>
    </source>
</evidence>
<evidence type="ECO:0000256" key="1">
    <source>
        <dbReference type="ARBA" id="ARBA00004245"/>
    </source>
</evidence>
<evidence type="ECO:0000256" key="5">
    <source>
        <dbReference type="ARBA" id="ARBA00022803"/>
    </source>
</evidence>
<dbReference type="PANTHER" id="PTHR16056:SF16">
    <property type="entry name" value="REGULATOR OF MICROTUBULE DYNAMICS PROTEIN 1"/>
    <property type="match status" value="1"/>
</dbReference>
<dbReference type="AlphaFoldDB" id="A0A8J1Y8W0"/>
<dbReference type="Proteomes" id="UP000749559">
    <property type="component" value="Unassembled WGS sequence"/>
</dbReference>
<keyword evidence="10" id="KW-1185">Reference proteome</keyword>
<evidence type="ECO:0000313" key="9">
    <source>
        <dbReference type="EMBL" id="CAH1778834.1"/>
    </source>
</evidence>
<dbReference type="InterPro" id="IPR011990">
    <property type="entry name" value="TPR-like_helical_dom_sf"/>
</dbReference>
<evidence type="ECO:0000256" key="7">
    <source>
        <dbReference type="ARBA" id="ARBA00039966"/>
    </source>
</evidence>
<gene>
    <name evidence="9" type="ORF">OFUS_LOCUS5696</name>
</gene>
<dbReference type="Gene3D" id="1.25.40.10">
    <property type="entry name" value="Tetratricopeptide repeat domain"/>
    <property type="match status" value="1"/>
</dbReference>
<sequence>MFARSQKNLPRLISRIASNYGQQLKIRCDRKIVYVKNLQVWGWLKKPVGRLCIAWVPSMFVVKAWGWGSNEEKPKAQEIQNENSILSEEEKAIQQADELYVQHHTMQLYELLIKYKDCSNDEILWRLARAAVDKGKVIGGEEKKALYYEAFDYAKRSLELNDKNPSCHKWFAVLLDYTGEYEGTKQRISNAFQVKEHFMKAIELNPKDATSVHSIGYWCFLFADLAWYQRKIASVIFTSPPTSTYEEALEYLLKAETIEPNFYSMNLMMIGKTYQRMKNNQKAKEYLIRARDYPVRTSDDKKAHEESIELLKTLGVES</sequence>
<comment type="subunit">
    <text evidence="2">Interacts with microtubules.</text>
</comment>
<reference evidence="9" key="1">
    <citation type="submission" date="2022-03" db="EMBL/GenBank/DDBJ databases">
        <authorList>
            <person name="Martin C."/>
        </authorList>
    </citation>
    <scope>NUCLEOTIDE SEQUENCE</scope>
</reference>
<protein>
    <recommendedName>
        <fullName evidence="7">Regulator of microtubule dynamics protein 1</fullName>
    </recommendedName>
    <alternativeName>
        <fullName evidence="8">Protein FAM82B</fullName>
    </alternativeName>
</protein>
<comment type="caution">
    <text evidence="9">The sequence shown here is derived from an EMBL/GenBank/DDBJ whole genome shotgun (WGS) entry which is preliminary data.</text>
</comment>
<dbReference type="SUPFAM" id="SSF48452">
    <property type="entry name" value="TPR-like"/>
    <property type="match status" value="1"/>
</dbReference>
<proteinExistence type="predicted"/>
<dbReference type="GO" id="GO:0097431">
    <property type="term" value="C:mitotic spindle pole"/>
    <property type="evidence" value="ECO:0007669"/>
    <property type="project" value="TreeGrafter"/>
</dbReference>
<dbReference type="OrthoDB" id="69711at2759"/>
<dbReference type="GO" id="GO:0005739">
    <property type="term" value="C:mitochondrion"/>
    <property type="evidence" value="ECO:0007669"/>
    <property type="project" value="TreeGrafter"/>
</dbReference>
<dbReference type="PANTHER" id="PTHR16056">
    <property type="entry name" value="REGULATOR OF MICROTUBULE DYNAMICS PROTEIN"/>
    <property type="match status" value="1"/>
</dbReference>
<name>A0A8J1Y8W0_OWEFU</name>
<dbReference type="InterPro" id="IPR049039">
    <property type="entry name" value="RMD1-3_a_helical_rpt"/>
</dbReference>
<dbReference type="GO" id="GO:0005876">
    <property type="term" value="C:spindle microtubule"/>
    <property type="evidence" value="ECO:0007669"/>
    <property type="project" value="TreeGrafter"/>
</dbReference>
<evidence type="ECO:0000256" key="3">
    <source>
        <dbReference type="ARBA" id="ARBA00022490"/>
    </source>
</evidence>
<evidence type="ECO:0000256" key="2">
    <source>
        <dbReference type="ARBA" id="ARBA00011375"/>
    </source>
</evidence>
<comment type="subcellular location">
    <subcellularLocation>
        <location evidence="1">Cytoplasm</location>
        <location evidence="1">Cytoskeleton</location>
    </subcellularLocation>
</comment>
<keyword evidence="3" id="KW-0963">Cytoplasm</keyword>
<evidence type="ECO:0000313" key="10">
    <source>
        <dbReference type="Proteomes" id="UP000749559"/>
    </source>
</evidence>
<evidence type="ECO:0000256" key="4">
    <source>
        <dbReference type="ARBA" id="ARBA00022737"/>
    </source>
</evidence>
<dbReference type="EMBL" id="CAIIXF020000003">
    <property type="protein sequence ID" value="CAH1778834.1"/>
    <property type="molecule type" value="Genomic_DNA"/>
</dbReference>
<keyword evidence="5" id="KW-0802">TPR repeat</keyword>
<dbReference type="Pfam" id="PF21033">
    <property type="entry name" value="RMD1-3"/>
    <property type="match status" value="1"/>
</dbReference>
<accession>A0A8J1Y8W0</accession>
<keyword evidence="6" id="KW-0206">Cytoskeleton</keyword>
<keyword evidence="4" id="KW-0677">Repeat</keyword>
<evidence type="ECO:0000256" key="6">
    <source>
        <dbReference type="ARBA" id="ARBA00023212"/>
    </source>
</evidence>
<dbReference type="GO" id="GO:0008017">
    <property type="term" value="F:microtubule binding"/>
    <property type="evidence" value="ECO:0007669"/>
    <property type="project" value="TreeGrafter"/>
</dbReference>